<dbReference type="EMBL" id="CAKOFQ010006683">
    <property type="protein sequence ID" value="CAH1959732.1"/>
    <property type="molecule type" value="Genomic_DNA"/>
</dbReference>
<feature type="region of interest" description="Disordered" evidence="2">
    <location>
        <begin position="125"/>
        <end position="147"/>
    </location>
</feature>
<evidence type="ECO:0000313" key="3">
    <source>
        <dbReference type="EMBL" id="CAH1959732.1"/>
    </source>
</evidence>
<organism evidence="3 4">
    <name type="scientific">Acanthoscelides obtectus</name>
    <name type="common">Bean weevil</name>
    <name type="synonym">Bruchus obtectus</name>
    <dbReference type="NCBI Taxonomy" id="200917"/>
    <lineage>
        <taxon>Eukaryota</taxon>
        <taxon>Metazoa</taxon>
        <taxon>Ecdysozoa</taxon>
        <taxon>Arthropoda</taxon>
        <taxon>Hexapoda</taxon>
        <taxon>Insecta</taxon>
        <taxon>Pterygota</taxon>
        <taxon>Neoptera</taxon>
        <taxon>Endopterygota</taxon>
        <taxon>Coleoptera</taxon>
        <taxon>Polyphaga</taxon>
        <taxon>Cucujiformia</taxon>
        <taxon>Chrysomeloidea</taxon>
        <taxon>Chrysomelidae</taxon>
        <taxon>Bruchinae</taxon>
        <taxon>Bruchini</taxon>
        <taxon>Acanthoscelides</taxon>
    </lineage>
</organism>
<keyword evidence="4" id="KW-1185">Reference proteome</keyword>
<name>A0A9P0JT21_ACAOB</name>
<dbReference type="PANTHER" id="PTHR12932">
    <property type="entry name" value="P25 ALPHA-RELATED"/>
    <property type="match status" value="1"/>
</dbReference>
<dbReference type="OrthoDB" id="548799at2759"/>
<dbReference type="SUPFAM" id="SSF47473">
    <property type="entry name" value="EF-hand"/>
    <property type="match status" value="1"/>
</dbReference>
<dbReference type="GO" id="GO:0046785">
    <property type="term" value="P:microtubule polymerization"/>
    <property type="evidence" value="ECO:0007669"/>
    <property type="project" value="InterPro"/>
</dbReference>
<dbReference type="GO" id="GO:0001578">
    <property type="term" value="P:microtubule bundle formation"/>
    <property type="evidence" value="ECO:0007669"/>
    <property type="project" value="TreeGrafter"/>
</dbReference>
<reference evidence="3" key="1">
    <citation type="submission" date="2022-03" db="EMBL/GenBank/DDBJ databases">
        <authorList>
            <person name="Sayadi A."/>
        </authorList>
    </citation>
    <scope>NUCLEOTIDE SEQUENCE</scope>
</reference>
<proteinExistence type="inferred from homology"/>
<evidence type="ECO:0000313" key="4">
    <source>
        <dbReference type="Proteomes" id="UP001152888"/>
    </source>
</evidence>
<dbReference type="GO" id="GO:0015631">
    <property type="term" value="F:tubulin binding"/>
    <property type="evidence" value="ECO:0007669"/>
    <property type="project" value="InterPro"/>
</dbReference>
<dbReference type="Proteomes" id="UP001152888">
    <property type="component" value="Unassembled WGS sequence"/>
</dbReference>
<gene>
    <name evidence="3" type="ORF">ACAOBT_LOCUS3339</name>
</gene>
<accession>A0A9P0JT21</accession>
<protein>
    <submittedName>
        <fullName evidence="3">Uncharacterized protein</fullName>
    </submittedName>
</protein>
<comment type="similarity">
    <text evidence="1">Belongs to the TPPP family.</text>
</comment>
<dbReference type="Gene3D" id="1.10.238.10">
    <property type="entry name" value="EF-hand"/>
    <property type="match status" value="1"/>
</dbReference>
<evidence type="ECO:0000256" key="1">
    <source>
        <dbReference type="ARBA" id="ARBA00010994"/>
    </source>
</evidence>
<dbReference type="GO" id="GO:0032273">
    <property type="term" value="P:positive regulation of protein polymerization"/>
    <property type="evidence" value="ECO:0007669"/>
    <property type="project" value="TreeGrafter"/>
</dbReference>
<dbReference type="GO" id="GO:0005874">
    <property type="term" value="C:microtubule"/>
    <property type="evidence" value="ECO:0007669"/>
    <property type="project" value="TreeGrafter"/>
</dbReference>
<comment type="caution">
    <text evidence="3">The sequence shown here is derived from an EMBL/GenBank/DDBJ whole genome shotgun (WGS) entry which is preliminary data.</text>
</comment>
<dbReference type="AlphaFoldDB" id="A0A9P0JT21"/>
<dbReference type="Pfam" id="PF05517">
    <property type="entry name" value="p25-alpha"/>
    <property type="match status" value="1"/>
</dbReference>
<sequence>MASGGIDNQSQVSLEYQFVLFAKFGDTNADGKTITLTQIDKWFKQAGVFDKKLTTTDTAISFGKLKSKTITFKDFCNFIEDLASQKKIPSDEIKDKLIHCGQPGMNKQTQAVKSGAVDRLTDTSKYTGSHKERFDESGKGKGVAGREDVAEDTGYVGGYKGQGTYDKK</sequence>
<dbReference type="PANTHER" id="PTHR12932:SF9">
    <property type="entry name" value="TUBULIN POLYMERIZATION-PROMOTING PROTEIN HOMOLOG"/>
    <property type="match status" value="1"/>
</dbReference>
<feature type="compositionally biased region" description="Basic and acidic residues" evidence="2">
    <location>
        <begin position="129"/>
        <end position="147"/>
    </location>
</feature>
<dbReference type="InterPro" id="IPR011992">
    <property type="entry name" value="EF-hand-dom_pair"/>
</dbReference>
<evidence type="ECO:0000256" key="2">
    <source>
        <dbReference type="SAM" id="MobiDB-lite"/>
    </source>
</evidence>
<dbReference type="InterPro" id="IPR008907">
    <property type="entry name" value="TPP/p25"/>
</dbReference>